<dbReference type="PATRIC" id="fig|1006576.9.peg.1455"/>
<dbReference type="Gene3D" id="3.20.20.70">
    <property type="entry name" value="Aldolase class I"/>
    <property type="match status" value="1"/>
</dbReference>
<proteinExistence type="inferred from homology"/>
<dbReference type="InterPro" id="IPR013785">
    <property type="entry name" value="Aldolase_TIM"/>
</dbReference>
<dbReference type="CDD" id="cd07939">
    <property type="entry name" value="DRE_TIM_NifV"/>
    <property type="match status" value="1"/>
</dbReference>
<evidence type="ECO:0000256" key="2">
    <source>
        <dbReference type="RuleBase" id="RU003523"/>
    </source>
</evidence>
<dbReference type="PANTHER" id="PTHR42880:SF1">
    <property type="entry name" value="ISOPROPYLMALATE_HOMOCITRATE_CITRAMALATE SYNTHASE FAMILY PROTEIN"/>
    <property type="match status" value="1"/>
</dbReference>
<dbReference type="STRING" id="1006576.DTL3_1459"/>
<evidence type="ECO:0000259" key="4">
    <source>
        <dbReference type="PROSITE" id="PS50991"/>
    </source>
</evidence>
<keyword evidence="1 2" id="KW-0808">Transferase</keyword>
<dbReference type="Proteomes" id="UP000032809">
    <property type="component" value="Chromosome I"/>
</dbReference>
<dbReference type="HOGENOM" id="CLU_022158_4_2_0"/>
<dbReference type="GO" id="GO:0009399">
    <property type="term" value="P:nitrogen fixation"/>
    <property type="evidence" value="ECO:0007669"/>
    <property type="project" value="UniProtKB-UniRule"/>
</dbReference>
<dbReference type="Gene3D" id="1.10.238.260">
    <property type="match status" value="1"/>
</dbReference>
<evidence type="ECO:0000256" key="1">
    <source>
        <dbReference type="ARBA" id="ARBA00022679"/>
    </source>
</evidence>
<dbReference type="PROSITE" id="PS00816">
    <property type="entry name" value="AIPM_HOMOCIT_SYNTH_2"/>
    <property type="match status" value="1"/>
</dbReference>
<dbReference type="Pfam" id="PF22617">
    <property type="entry name" value="HCS_D2"/>
    <property type="match status" value="1"/>
</dbReference>
<gene>
    <name evidence="5" type="primary">leuA1</name>
    <name evidence="5" type="ORF">DTL3_1459</name>
</gene>
<evidence type="ECO:0000256" key="3">
    <source>
        <dbReference type="RuleBase" id="RU367143"/>
    </source>
</evidence>
<sequence>MIEKGVPLIMKNVFIVDTTLRDGEQTAGVVFANEEKVQIAKMLAELGVYQIEAGIPTMGGDEKEAIKKICSLDLGVSVMGWNRAVISDIDESLDCGVDAVAISISTSDIHIKHKLKKDREWVLQSMVKATQYAKKSKLYVSVNAEDASRSDMKFLLKFAKEAKEAGADRLRYCDTVGMEDPFSIYERIKIIIEEVGIDVETHTHDDFGMATANTLAGIKAGAKYAGVTVNGLGERAGNAALEEVIMALKYIYKLDLGIKTEMLREICEYVSSASGRPLPLSKAIVGHNVFTHESGIHTDGVLKDSNTYESFSPEEVGLQRQILIGKHSGKHAIIAKFKEYGIELTAEESEKMLEKVRALSVQLKRSLFDKELMYLYKEMKEEKGNNAKS</sequence>
<dbReference type="EMBL" id="LN824141">
    <property type="protein sequence ID" value="CEP78751.1"/>
    <property type="molecule type" value="Genomic_DNA"/>
</dbReference>
<dbReference type="AlphaFoldDB" id="A0A0C7NLI4"/>
<dbReference type="PROSITE" id="PS50991">
    <property type="entry name" value="PYR_CT"/>
    <property type="match status" value="1"/>
</dbReference>
<evidence type="ECO:0000313" key="6">
    <source>
        <dbReference type="Proteomes" id="UP000032809"/>
    </source>
</evidence>
<dbReference type="InterPro" id="IPR000891">
    <property type="entry name" value="PYR_CT"/>
</dbReference>
<dbReference type="Pfam" id="PF00682">
    <property type="entry name" value="HMGL-like"/>
    <property type="match status" value="1"/>
</dbReference>
<comment type="catalytic activity">
    <reaction evidence="3">
        <text>acetyl-CoA + 2-oxoglutarate + H2O = (2R)-homocitrate + CoA + H(+)</text>
        <dbReference type="Rhea" id="RHEA:12929"/>
        <dbReference type="ChEBI" id="CHEBI:15377"/>
        <dbReference type="ChEBI" id="CHEBI:15378"/>
        <dbReference type="ChEBI" id="CHEBI:16810"/>
        <dbReference type="ChEBI" id="CHEBI:57287"/>
        <dbReference type="ChEBI" id="CHEBI:57288"/>
        <dbReference type="ChEBI" id="CHEBI:58884"/>
        <dbReference type="EC" id="2.3.3.14"/>
    </reaction>
</comment>
<dbReference type="SUPFAM" id="SSF51569">
    <property type="entry name" value="Aldolase"/>
    <property type="match status" value="1"/>
</dbReference>
<name>A0A0C7NLI4_DEFTU</name>
<dbReference type="KEGG" id="dtn:DTL3_1459"/>
<dbReference type="GO" id="GO:0004410">
    <property type="term" value="F:homocitrate synthase activity"/>
    <property type="evidence" value="ECO:0007669"/>
    <property type="project" value="UniProtKB-UniRule"/>
</dbReference>
<feature type="domain" description="Pyruvate carboxyltransferase" evidence="4">
    <location>
        <begin position="13"/>
        <end position="264"/>
    </location>
</feature>
<dbReference type="GO" id="GO:0019752">
    <property type="term" value="P:carboxylic acid metabolic process"/>
    <property type="evidence" value="ECO:0007669"/>
    <property type="project" value="UniProtKB-UniRule"/>
</dbReference>
<comment type="function">
    <text evidence="3">This protein is a Fe-Mo-cofactor biosynthetic component.</text>
</comment>
<dbReference type="RefSeq" id="WP_231854000.1">
    <property type="nucleotide sequence ID" value="NZ_LN824141.1"/>
</dbReference>
<dbReference type="InterPro" id="IPR013477">
    <property type="entry name" value="NifV/FrbC"/>
</dbReference>
<evidence type="ECO:0000313" key="5">
    <source>
        <dbReference type="EMBL" id="CEP78751.1"/>
    </source>
</evidence>
<keyword evidence="5" id="KW-0012">Acyltransferase</keyword>
<reference evidence="6" key="1">
    <citation type="submission" date="2014-11" db="EMBL/GenBank/DDBJ databases">
        <authorList>
            <person name="Wibberg D."/>
        </authorList>
    </citation>
    <scope>NUCLEOTIDE SEQUENCE [LARGE SCALE GENOMIC DNA]</scope>
    <source>
        <strain evidence="6">L3</strain>
    </source>
</reference>
<dbReference type="EC" id="2.3.3.14" evidence="3"/>
<keyword evidence="6" id="KW-1185">Reference proteome</keyword>
<organism evidence="5 6">
    <name type="scientific">Defluviitoga tunisiensis</name>
    <dbReference type="NCBI Taxonomy" id="1006576"/>
    <lineage>
        <taxon>Bacteria</taxon>
        <taxon>Thermotogati</taxon>
        <taxon>Thermotogota</taxon>
        <taxon>Thermotogae</taxon>
        <taxon>Petrotogales</taxon>
        <taxon>Petrotogaceae</taxon>
        <taxon>Defluviitoga</taxon>
    </lineage>
</organism>
<comment type="similarity">
    <text evidence="2">Belongs to the alpha-IPM synthase/homocitrate synthase family.</text>
</comment>
<dbReference type="PANTHER" id="PTHR42880">
    <property type="entry name" value="HOMOCITRATE SYNTHASE"/>
    <property type="match status" value="1"/>
</dbReference>
<keyword evidence="3" id="KW-0535">Nitrogen fixation</keyword>
<dbReference type="NCBIfam" id="TIGR02660">
    <property type="entry name" value="nifV_homocitr"/>
    <property type="match status" value="1"/>
</dbReference>
<dbReference type="InterPro" id="IPR002034">
    <property type="entry name" value="AIPM/Hcit_synth_CS"/>
</dbReference>
<dbReference type="InterPro" id="IPR054691">
    <property type="entry name" value="LeuA/HCS_post-cat"/>
</dbReference>
<dbReference type="PROSITE" id="PS00815">
    <property type="entry name" value="AIPM_HOMOCIT_SYNTH_1"/>
    <property type="match status" value="1"/>
</dbReference>
<protein>
    <recommendedName>
        <fullName evidence="3">Homocitrate synthase</fullName>
        <ecNumber evidence="3">2.3.3.14</ecNumber>
    </recommendedName>
</protein>
<dbReference type="FunFam" id="1.10.238.260:FF:000001">
    <property type="entry name" value="2-isopropylmalate synthase"/>
    <property type="match status" value="1"/>
</dbReference>
<accession>A0A0C7NLI4</accession>